<accession>A0A6I4T4K9</accession>
<evidence type="ECO:0000256" key="2">
    <source>
        <dbReference type="ARBA" id="ARBA00022771"/>
    </source>
</evidence>
<dbReference type="AlphaFoldDB" id="A0A6I4T4K9"/>
<feature type="zinc finger region" description="dksA C4-type" evidence="4">
    <location>
        <begin position="82"/>
        <end position="106"/>
    </location>
</feature>
<feature type="domain" description="Zinc finger DksA/TraR C4-type" evidence="6">
    <location>
        <begin position="80"/>
        <end position="108"/>
    </location>
</feature>
<dbReference type="InterPro" id="IPR000962">
    <property type="entry name" value="Znf_DskA_TraR"/>
</dbReference>
<evidence type="ECO:0000256" key="3">
    <source>
        <dbReference type="ARBA" id="ARBA00022833"/>
    </source>
</evidence>
<sequence>MTEEEARKSLLARRDELDQQDAMSAEGREPVTLQQDSVGRLSRMDAMQLQAMDLATQRRRKAERLRIDAALARLEDGEWGYCATCGDTIAEGRLRHDPSVAVCVSCARG</sequence>
<keyword evidence="3" id="KW-0862">Zinc</keyword>
<evidence type="ECO:0000313" key="7">
    <source>
        <dbReference type="EMBL" id="MXO65816.1"/>
    </source>
</evidence>
<dbReference type="Gene3D" id="1.20.120.910">
    <property type="entry name" value="DksA, coiled-coil domain"/>
    <property type="match status" value="1"/>
</dbReference>
<evidence type="ECO:0000259" key="6">
    <source>
        <dbReference type="Pfam" id="PF01258"/>
    </source>
</evidence>
<dbReference type="Pfam" id="PF01258">
    <property type="entry name" value="zf-dskA_traR"/>
    <property type="match status" value="1"/>
</dbReference>
<dbReference type="EMBL" id="WTYT01000003">
    <property type="protein sequence ID" value="MXO65816.1"/>
    <property type="molecule type" value="Genomic_DNA"/>
</dbReference>
<protein>
    <submittedName>
        <fullName evidence="7">TraR/DksA family transcriptional regulator</fullName>
    </submittedName>
</protein>
<comment type="caution">
    <text evidence="7">The sequence shown here is derived from an EMBL/GenBank/DDBJ whole genome shotgun (WGS) entry which is preliminary data.</text>
</comment>
<keyword evidence="8" id="KW-1185">Reference proteome</keyword>
<organism evidence="7 8">
    <name type="scientific">Altericroceibacterium endophyticum</name>
    <dbReference type="NCBI Taxonomy" id="1808508"/>
    <lineage>
        <taxon>Bacteria</taxon>
        <taxon>Pseudomonadati</taxon>
        <taxon>Pseudomonadota</taxon>
        <taxon>Alphaproteobacteria</taxon>
        <taxon>Sphingomonadales</taxon>
        <taxon>Erythrobacteraceae</taxon>
        <taxon>Altericroceibacterium</taxon>
    </lineage>
</organism>
<dbReference type="GO" id="GO:0008270">
    <property type="term" value="F:zinc ion binding"/>
    <property type="evidence" value="ECO:0007669"/>
    <property type="project" value="UniProtKB-KW"/>
</dbReference>
<evidence type="ECO:0000256" key="5">
    <source>
        <dbReference type="SAM" id="MobiDB-lite"/>
    </source>
</evidence>
<dbReference type="RefSeq" id="WP_160736236.1">
    <property type="nucleotide sequence ID" value="NZ_WTYT01000003.1"/>
</dbReference>
<feature type="compositionally biased region" description="Basic and acidic residues" evidence="5">
    <location>
        <begin position="1"/>
        <end position="17"/>
    </location>
</feature>
<evidence type="ECO:0000256" key="4">
    <source>
        <dbReference type="PROSITE-ProRule" id="PRU00510"/>
    </source>
</evidence>
<dbReference type="PROSITE" id="PS51128">
    <property type="entry name" value="ZF_DKSA_2"/>
    <property type="match status" value="1"/>
</dbReference>
<evidence type="ECO:0000256" key="1">
    <source>
        <dbReference type="ARBA" id="ARBA00022723"/>
    </source>
</evidence>
<keyword evidence="2" id="KW-0863">Zinc-finger</keyword>
<dbReference type="OrthoDB" id="1121111at2"/>
<proteinExistence type="predicted"/>
<feature type="region of interest" description="Disordered" evidence="5">
    <location>
        <begin position="1"/>
        <end position="32"/>
    </location>
</feature>
<dbReference type="Proteomes" id="UP000438476">
    <property type="component" value="Unassembled WGS sequence"/>
</dbReference>
<evidence type="ECO:0000313" key="8">
    <source>
        <dbReference type="Proteomes" id="UP000438476"/>
    </source>
</evidence>
<reference evidence="7 8" key="1">
    <citation type="submission" date="2019-12" db="EMBL/GenBank/DDBJ databases">
        <title>Genomic-based taxomic classification of the family Erythrobacteraceae.</title>
        <authorList>
            <person name="Xu L."/>
        </authorList>
    </citation>
    <scope>NUCLEOTIDE SEQUENCE [LARGE SCALE GENOMIC DNA]</scope>
    <source>
        <strain evidence="7 8">LMG 29518</strain>
    </source>
</reference>
<keyword evidence="1" id="KW-0479">Metal-binding</keyword>
<dbReference type="SUPFAM" id="SSF57716">
    <property type="entry name" value="Glucocorticoid receptor-like (DNA-binding domain)"/>
    <property type="match status" value="1"/>
</dbReference>
<gene>
    <name evidence="7" type="ORF">GRI91_08620</name>
</gene>
<name>A0A6I4T4K9_9SPHN</name>